<proteinExistence type="predicted"/>
<evidence type="ECO:0000313" key="1">
    <source>
        <dbReference type="EMBL" id="KAG9222329.1"/>
    </source>
</evidence>
<reference evidence="1 2" key="1">
    <citation type="journal article" date="2021" name="Appl. Environ. Microbiol.">
        <title>Genetic linkage and physical mapping for an oyster mushroom Pleurotus cornucopiae and QTL analysis for the trait cap color.</title>
        <authorList>
            <person name="Zhang Y."/>
            <person name="Gao W."/>
            <person name="Sonnenberg A."/>
            <person name="Chen Q."/>
            <person name="Zhang J."/>
            <person name="Huang C."/>
        </authorList>
    </citation>
    <scope>NUCLEOTIDE SEQUENCE [LARGE SCALE GENOMIC DNA]</scope>
    <source>
        <strain evidence="1">CCMSSC00406</strain>
    </source>
</reference>
<dbReference type="EMBL" id="WQMT02000005">
    <property type="protein sequence ID" value="KAG9222329.1"/>
    <property type="molecule type" value="Genomic_DNA"/>
</dbReference>
<protein>
    <submittedName>
        <fullName evidence="1">Uncharacterized protein</fullName>
    </submittedName>
</protein>
<organism evidence="1 2">
    <name type="scientific">Pleurotus cornucopiae</name>
    <name type="common">Cornucopia mushroom</name>
    <dbReference type="NCBI Taxonomy" id="5321"/>
    <lineage>
        <taxon>Eukaryota</taxon>
        <taxon>Fungi</taxon>
        <taxon>Dikarya</taxon>
        <taxon>Basidiomycota</taxon>
        <taxon>Agaricomycotina</taxon>
        <taxon>Agaricomycetes</taxon>
        <taxon>Agaricomycetidae</taxon>
        <taxon>Agaricales</taxon>
        <taxon>Pleurotineae</taxon>
        <taxon>Pleurotaceae</taxon>
        <taxon>Pleurotus</taxon>
    </lineage>
</organism>
<gene>
    <name evidence="1" type="ORF">CCMSSC00406_0002664</name>
</gene>
<accession>A0ACB7IVT6</accession>
<sequence>MSEDALHSSAPHRSNGLQFKEYMAPAPPNIQEVPDFDDPNIDPDGAFLGELEEDSPYPEVRSAVSNVDDTSIPVSTFRMVWAIIIPGLNQFFYFRYPSVTIGGVSFPLVHLFEPNPRLGKIVAQLLSFPVGRAWAAIMPNVRILGVSINPGPFTIKEHVLITIMASVGASSAYATDIVAVQRVYYKQVYNFSYQWMLTMSTQLIGFSIGGVGRRFLVQPPSMIWPSNLVTCTLFNTLHSQVYAGVGSRGGLSRERFFFYCFIASACWYIVPGYLFQALSVFTWACWIAPNNVIVNQLFGYQHGMGMRHVYIVRHSSALSAELRHSLITFDWAQISYIGSPLATPWWAEANVAAGFVVFFWILTPVLYYKNVWEAHYLPISSRGSYDNTGKTYNVTRIINEDASLNVTEYIRYSPIFLSTTFAVSYGLSFASITATLTHALLYYRKQIWTQARKSMSEQADIHARLMSRYAQVPDWWYLVIFLVMFAFGVICIKVWEVDLPVWGLVLALAVAFFYIIPIGMIQAITNQQVGLNVIAELIVGYLLPGKPIAMMMFKTYGYITMSQALTFTSDFKLGHYMKIPPRSMFFVQVLCATIAGTVQLGVQAWMFTNIPGICTPDQKNNFICPNTEVFGTASIVWGVIGPARQFSKGQTYYNGRLNFASSIAVSRKAFFSAAFPLLTLGSVIFSGTGSIPPANAVNYVTWSIVGFIFQYVIRRRHFSWWTKYNYVLSAALDSGVAIATVLIFFCLQYPANGTIGKHTVQAWWGNTVHKHTADAHGTPLRSVGVGRTFGPGQWK</sequence>
<name>A0ACB7IVT6_PLECO</name>
<comment type="caution">
    <text evidence="1">The sequence shown here is derived from an EMBL/GenBank/DDBJ whole genome shotgun (WGS) entry which is preliminary data.</text>
</comment>
<evidence type="ECO:0000313" key="2">
    <source>
        <dbReference type="Proteomes" id="UP000824881"/>
    </source>
</evidence>
<dbReference type="Proteomes" id="UP000824881">
    <property type="component" value="Unassembled WGS sequence"/>
</dbReference>
<keyword evidence="2" id="KW-1185">Reference proteome</keyword>